<dbReference type="InterPro" id="IPR023997">
    <property type="entry name" value="TonB-dep_OMP_SusC/RagA_CS"/>
</dbReference>
<evidence type="ECO:0000313" key="13">
    <source>
        <dbReference type="EMBL" id="SDS68080.1"/>
    </source>
</evidence>
<dbReference type="NCBIfam" id="TIGR04056">
    <property type="entry name" value="OMP_RagA_SusC"/>
    <property type="match status" value="1"/>
</dbReference>
<dbReference type="InterPro" id="IPR037066">
    <property type="entry name" value="Plug_dom_sf"/>
</dbReference>
<evidence type="ECO:0000259" key="12">
    <source>
        <dbReference type="Pfam" id="PF07715"/>
    </source>
</evidence>
<dbReference type="EMBL" id="LT629740">
    <property type="protein sequence ID" value="SDS68080.1"/>
    <property type="molecule type" value="Genomic_DNA"/>
</dbReference>
<evidence type="ECO:0000256" key="6">
    <source>
        <dbReference type="ARBA" id="ARBA00023136"/>
    </source>
</evidence>
<accession>A0A1H1U6D9</accession>
<sequence length="1086" mass="117212">MKMKKNLLLSNLNNCKKSILVFLLVICICYSSFAQTRQITGAVTSSTDGNPVPGASVKIKGTSTGVVTDVNGAFKLSVAPDATLVISFIGYDTQEVPVGNKNTYAVRLSPNTNTLAEVAVVSIGYGTAKRKDLTGAVSSVSAATIAKVPVTTLDQALQGRAAGVQVTNNDASPGGNVSILVRGVGSLASNGNGPLYVVDGFPLDNGGINNINPNDIATIDVLKDASATAIYGIRAANGVIIITTKKGKKGGAQVSLDAYVGFQSKPKEYSVLNAQQFATLYNTVAADPKQSVTLPAFAPYSDPSSLHNIDWQNEVYRTGITQNYSLAIRGGSDKVQAATSIGYYDQKGIVLGSYFKRVTFGNNTDYQPTNWLKSSTSVKYTFQDSQNPFGGQLQNGGGLVQLTELPPTLDGGNKLTYLPYDGNGNYGFYNPKFTEIAGYTNPLYSIGNNRSYGLNNFLLANTSLEATIIDGLKVKSNVGVNLSDFSGSYYSPEDDRENNQYPGSQITNAFYSQHINQTFNWLWENTISYDKTFGKHTINLLAGASEQKTFWSGMGGQGIPPNGVIRDLSKVSNLVLDTNNPAGSNTGNGSNIYALQSYFGRVTYNYDDRYILTGTVRRDGSSKFAPSNAYGTFPSGAIAWKAKEESFLKNVNWLSDLKIRGSYGEVGNQGAILPFQYQGLYSTGYAASVNGNGVDNLGYPFDKLYQYGSAATQPENDKLKWETDYQTDIGVDAAFLNGDLTFTADWYNRRSKDFLLSVAVPAQTGFNYETQNVGSIDNKGLEFAVNYNHRVTSDFNYGIGLTLSTVDNKLTSLTSGTNFITNFGGLTVPADGWATFSETHIGQPVGEFYGYKSLGIFQSQAQIDALNAAAVAKHGAGSVYQKTTTQPGDRYFADTNGDGIVDANDQVSLGSPLPKFYGGVDLSASYKNFDFDAYFYGVYGNKIFNFQESVLESLQNRSFVGVENVGTEYYNNYWTPTRPSNTYARVSANDDVEGNNVASSAYIENGSFLKLKTFTIGYTLPAQMLKNLAISKVRLYFTGQNLFTITGYKGLDPEIGIQGGNATQNGIDTGTYPSSRYYTVGVNVTF</sequence>
<keyword evidence="5 9" id="KW-0798">TonB box</keyword>
<dbReference type="InterPro" id="IPR036942">
    <property type="entry name" value="Beta-barrel_TonB_sf"/>
</dbReference>
<keyword evidence="3 8" id="KW-1134">Transmembrane beta strand</keyword>
<comment type="similarity">
    <text evidence="8 9">Belongs to the TonB-dependent receptor family.</text>
</comment>
<reference evidence="13 14" key="1">
    <citation type="submission" date="2016-10" db="EMBL/GenBank/DDBJ databases">
        <authorList>
            <person name="de Groot N.N."/>
        </authorList>
    </citation>
    <scope>NUCLEOTIDE SEQUENCE [LARGE SCALE GENOMIC DNA]</scope>
    <source>
        <strain evidence="13 14">MP1X4</strain>
    </source>
</reference>
<dbReference type="InterPro" id="IPR012910">
    <property type="entry name" value="Plug_dom"/>
</dbReference>
<evidence type="ECO:0000256" key="7">
    <source>
        <dbReference type="ARBA" id="ARBA00023237"/>
    </source>
</evidence>
<dbReference type="Gene3D" id="2.170.130.10">
    <property type="entry name" value="TonB-dependent receptor, plug domain"/>
    <property type="match status" value="1"/>
</dbReference>
<dbReference type="SUPFAM" id="SSF49464">
    <property type="entry name" value="Carboxypeptidase regulatory domain-like"/>
    <property type="match status" value="1"/>
</dbReference>
<keyword evidence="6 8" id="KW-0472">Membrane</keyword>
<evidence type="ECO:0000256" key="3">
    <source>
        <dbReference type="ARBA" id="ARBA00022452"/>
    </source>
</evidence>
<dbReference type="FunFam" id="2.60.40.1120:FF:000003">
    <property type="entry name" value="Outer membrane protein Omp121"/>
    <property type="match status" value="1"/>
</dbReference>
<dbReference type="SUPFAM" id="SSF56935">
    <property type="entry name" value="Porins"/>
    <property type="match status" value="1"/>
</dbReference>
<evidence type="ECO:0000256" key="5">
    <source>
        <dbReference type="ARBA" id="ARBA00023077"/>
    </source>
</evidence>
<keyword evidence="10" id="KW-0732">Signal</keyword>
<evidence type="ECO:0000256" key="9">
    <source>
        <dbReference type="RuleBase" id="RU003357"/>
    </source>
</evidence>
<evidence type="ECO:0000256" key="10">
    <source>
        <dbReference type="SAM" id="SignalP"/>
    </source>
</evidence>
<dbReference type="GO" id="GO:0009279">
    <property type="term" value="C:cell outer membrane"/>
    <property type="evidence" value="ECO:0007669"/>
    <property type="project" value="UniProtKB-SubCell"/>
</dbReference>
<dbReference type="InterPro" id="IPR039426">
    <property type="entry name" value="TonB-dep_rcpt-like"/>
</dbReference>
<protein>
    <submittedName>
        <fullName evidence="13">TonB-linked outer membrane protein, SusC/RagA family</fullName>
    </submittedName>
</protein>
<dbReference type="InterPro" id="IPR008969">
    <property type="entry name" value="CarboxyPept-like_regulatory"/>
</dbReference>
<keyword evidence="2 8" id="KW-0813">Transport</keyword>
<dbReference type="Proteomes" id="UP000199679">
    <property type="component" value="Chromosome I"/>
</dbReference>
<dbReference type="Gene3D" id="2.60.40.1120">
    <property type="entry name" value="Carboxypeptidase-like, regulatory domain"/>
    <property type="match status" value="1"/>
</dbReference>
<dbReference type="Pfam" id="PF13715">
    <property type="entry name" value="CarbopepD_reg_2"/>
    <property type="match status" value="1"/>
</dbReference>
<keyword evidence="4 8" id="KW-0812">Transmembrane</keyword>
<keyword evidence="14" id="KW-1185">Reference proteome</keyword>
<feature type="signal peptide" evidence="10">
    <location>
        <begin position="1"/>
        <end position="34"/>
    </location>
</feature>
<dbReference type="InterPro" id="IPR023996">
    <property type="entry name" value="TonB-dep_OMP_SusC/RagA"/>
</dbReference>
<dbReference type="InterPro" id="IPR000531">
    <property type="entry name" value="Beta-barrel_TonB"/>
</dbReference>
<organism evidence="13 14">
    <name type="scientific">Mucilaginibacter mallensis</name>
    <dbReference type="NCBI Taxonomy" id="652787"/>
    <lineage>
        <taxon>Bacteria</taxon>
        <taxon>Pseudomonadati</taxon>
        <taxon>Bacteroidota</taxon>
        <taxon>Sphingobacteriia</taxon>
        <taxon>Sphingobacteriales</taxon>
        <taxon>Sphingobacteriaceae</taxon>
        <taxon>Mucilaginibacter</taxon>
    </lineage>
</organism>
<dbReference type="AlphaFoldDB" id="A0A1H1U6D9"/>
<comment type="subcellular location">
    <subcellularLocation>
        <location evidence="1 8">Cell outer membrane</location>
        <topology evidence="1 8">Multi-pass membrane protein</topology>
    </subcellularLocation>
</comment>
<evidence type="ECO:0000259" key="11">
    <source>
        <dbReference type="Pfam" id="PF00593"/>
    </source>
</evidence>
<keyword evidence="7 8" id="KW-0998">Cell outer membrane</keyword>
<evidence type="ECO:0000256" key="8">
    <source>
        <dbReference type="PROSITE-ProRule" id="PRU01360"/>
    </source>
</evidence>
<evidence type="ECO:0000256" key="4">
    <source>
        <dbReference type="ARBA" id="ARBA00022692"/>
    </source>
</evidence>
<name>A0A1H1U6D9_MUCMA</name>
<evidence type="ECO:0000256" key="2">
    <source>
        <dbReference type="ARBA" id="ARBA00022448"/>
    </source>
</evidence>
<evidence type="ECO:0000313" key="14">
    <source>
        <dbReference type="Proteomes" id="UP000199679"/>
    </source>
</evidence>
<dbReference type="STRING" id="652787.SAMN05216490_1601"/>
<gene>
    <name evidence="13" type="ORF">SAMN05216490_1601</name>
</gene>
<dbReference type="Pfam" id="PF00593">
    <property type="entry name" value="TonB_dep_Rec_b-barrel"/>
    <property type="match status" value="1"/>
</dbReference>
<dbReference type="PROSITE" id="PS52016">
    <property type="entry name" value="TONB_DEPENDENT_REC_3"/>
    <property type="match status" value="1"/>
</dbReference>
<feature type="domain" description="TonB-dependent receptor plug" evidence="12">
    <location>
        <begin position="130"/>
        <end position="239"/>
    </location>
</feature>
<feature type="domain" description="TonB-dependent receptor-like beta-barrel" evidence="11">
    <location>
        <begin position="410"/>
        <end position="927"/>
    </location>
</feature>
<dbReference type="NCBIfam" id="TIGR04057">
    <property type="entry name" value="SusC_RagA_signa"/>
    <property type="match status" value="1"/>
</dbReference>
<proteinExistence type="inferred from homology"/>
<feature type="chain" id="PRO_5009261921" evidence="10">
    <location>
        <begin position="35"/>
        <end position="1086"/>
    </location>
</feature>
<dbReference type="Pfam" id="PF07715">
    <property type="entry name" value="Plug"/>
    <property type="match status" value="1"/>
</dbReference>
<evidence type="ECO:0000256" key="1">
    <source>
        <dbReference type="ARBA" id="ARBA00004571"/>
    </source>
</evidence>
<dbReference type="Gene3D" id="2.40.170.20">
    <property type="entry name" value="TonB-dependent receptor, beta-barrel domain"/>
    <property type="match status" value="1"/>
</dbReference>